<sequence length="221" mass="23995">TLTPLNYAGGNSPALVAPVGDPRIDLLTIDSAGTLAWTAGSEDASPTPPNCPAHKTPICYVYCKTTMDRILDYEEKDDDATEAYIYKDVRPFVNLGGKIPEIYSAVGTTNIETSNSDYEDMTDMSITQTFSAGTIVVTFTAPFAVTSDTSYVRLVVDDVEKKFINLVQSTGDAATLIYQGAIAAGSRTIKVQWKVTIGSFYQSAVTYGERTLTNKDYFNND</sequence>
<comment type="caution">
    <text evidence="1">The sequence shown here is derived from an EMBL/GenBank/DDBJ whole genome shotgun (WGS) entry which is preliminary data.</text>
</comment>
<organism evidence="1">
    <name type="scientific">marine sediment metagenome</name>
    <dbReference type="NCBI Taxonomy" id="412755"/>
    <lineage>
        <taxon>unclassified sequences</taxon>
        <taxon>metagenomes</taxon>
        <taxon>ecological metagenomes</taxon>
    </lineage>
</organism>
<accession>X1ERS8</accession>
<reference evidence="1" key="1">
    <citation type="journal article" date="2014" name="Front. Microbiol.">
        <title>High frequency of phylogenetically diverse reductive dehalogenase-homologous genes in deep subseafloor sedimentary metagenomes.</title>
        <authorList>
            <person name="Kawai M."/>
            <person name="Futagami T."/>
            <person name="Toyoda A."/>
            <person name="Takaki Y."/>
            <person name="Nishi S."/>
            <person name="Hori S."/>
            <person name="Arai W."/>
            <person name="Tsubouchi T."/>
            <person name="Morono Y."/>
            <person name="Uchiyama I."/>
            <person name="Ito T."/>
            <person name="Fujiyama A."/>
            <person name="Inagaki F."/>
            <person name="Takami H."/>
        </authorList>
    </citation>
    <scope>NUCLEOTIDE SEQUENCE</scope>
    <source>
        <strain evidence="1">Expedition CK06-06</strain>
    </source>
</reference>
<name>X1ERS8_9ZZZZ</name>
<proteinExistence type="predicted"/>
<dbReference type="EMBL" id="BARU01009304">
    <property type="protein sequence ID" value="GAH35292.1"/>
    <property type="molecule type" value="Genomic_DNA"/>
</dbReference>
<feature type="non-terminal residue" evidence="1">
    <location>
        <position position="1"/>
    </location>
</feature>
<evidence type="ECO:0000313" key="1">
    <source>
        <dbReference type="EMBL" id="GAH35292.1"/>
    </source>
</evidence>
<protein>
    <submittedName>
        <fullName evidence="1">Uncharacterized protein</fullName>
    </submittedName>
</protein>
<gene>
    <name evidence="1" type="ORF">S03H2_17986</name>
</gene>
<dbReference type="AlphaFoldDB" id="X1ERS8"/>